<accession>L9YQ54</accession>
<dbReference type="InterPro" id="IPR000594">
    <property type="entry name" value="ThiF_NAD_FAD-bd"/>
</dbReference>
<dbReference type="GO" id="GO:0004792">
    <property type="term" value="F:thiosulfate-cyanide sulfurtransferase activity"/>
    <property type="evidence" value="ECO:0007669"/>
    <property type="project" value="TreeGrafter"/>
</dbReference>
<reference evidence="3 4" key="1">
    <citation type="journal article" date="2014" name="PLoS Genet.">
        <title>Phylogenetically driven sequencing of extremely halophilic archaea reveals strategies for static and dynamic osmo-response.</title>
        <authorList>
            <person name="Becker E.A."/>
            <person name="Seitzer P.M."/>
            <person name="Tritt A."/>
            <person name="Larsen D."/>
            <person name="Krusor M."/>
            <person name="Yao A.I."/>
            <person name="Wu D."/>
            <person name="Madern D."/>
            <person name="Eisen J.A."/>
            <person name="Darling A.E."/>
            <person name="Facciotti M.T."/>
        </authorList>
    </citation>
    <scope>NUCLEOTIDE SEQUENCE [LARGE SCALE GENOMIC DNA]</scope>
    <source>
        <strain evidence="3 4">JCM 14663</strain>
    </source>
</reference>
<dbReference type="AlphaFoldDB" id="L9YQ54"/>
<dbReference type="GO" id="GO:0005737">
    <property type="term" value="C:cytoplasm"/>
    <property type="evidence" value="ECO:0007669"/>
    <property type="project" value="TreeGrafter"/>
</dbReference>
<protein>
    <recommendedName>
        <fullName evidence="2">THIF-type NAD/FAD binding fold domain-containing protein</fullName>
    </recommendedName>
</protein>
<gene>
    <name evidence="3" type="ORF">C486_18784</name>
</gene>
<name>L9YQ54_9EURY</name>
<feature type="region of interest" description="Disordered" evidence="1">
    <location>
        <begin position="476"/>
        <end position="498"/>
    </location>
</feature>
<comment type="caution">
    <text evidence="3">The sequence shown here is derived from an EMBL/GenBank/DDBJ whole genome shotgun (WGS) entry which is preliminary data.</text>
</comment>
<feature type="compositionally biased region" description="Basic and acidic residues" evidence="1">
    <location>
        <begin position="476"/>
        <end position="493"/>
    </location>
</feature>
<organism evidence="3 4">
    <name type="scientific">Natrinema gari JCM 14663</name>
    <dbReference type="NCBI Taxonomy" id="1230459"/>
    <lineage>
        <taxon>Archaea</taxon>
        <taxon>Methanobacteriati</taxon>
        <taxon>Methanobacteriota</taxon>
        <taxon>Stenosarchaea group</taxon>
        <taxon>Halobacteria</taxon>
        <taxon>Halobacteriales</taxon>
        <taxon>Natrialbaceae</taxon>
        <taxon>Natrinema</taxon>
    </lineage>
</organism>
<dbReference type="Pfam" id="PF00899">
    <property type="entry name" value="ThiF"/>
    <property type="match status" value="2"/>
</dbReference>
<dbReference type="SUPFAM" id="SSF69572">
    <property type="entry name" value="Activating enzymes of the ubiquitin-like proteins"/>
    <property type="match status" value="1"/>
</dbReference>
<dbReference type="InterPro" id="IPR035985">
    <property type="entry name" value="Ubiquitin-activating_enz"/>
</dbReference>
<dbReference type="GO" id="GO:0016779">
    <property type="term" value="F:nucleotidyltransferase activity"/>
    <property type="evidence" value="ECO:0007669"/>
    <property type="project" value="TreeGrafter"/>
</dbReference>
<feature type="domain" description="THIF-type NAD/FAD binding fold" evidence="2">
    <location>
        <begin position="156"/>
        <end position="225"/>
    </location>
</feature>
<evidence type="ECO:0000259" key="2">
    <source>
        <dbReference type="Pfam" id="PF00899"/>
    </source>
</evidence>
<dbReference type="PANTHER" id="PTHR10953:SF247">
    <property type="entry name" value="SLL6053 PROTEIN"/>
    <property type="match status" value="1"/>
</dbReference>
<keyword evidence="4" id="KW-1185">Reference proteome</keyword>
<sequence length="513" mass="55261">MFEYLIREVHLLDRDEYLDQTTGIVQFDHTTIRSMMRASETDHRHLDDMTLLMCHSHPRSSQPCYSGTDDENEPAHMASLTGRTTGPHGSLIFGQGGLTGRAWLSDVPTIRHEPITAAASPIDELVVIHDRELERIRTTDSRLPPVSNGGAEMRDRQALLHGDGGNARLRDAHVAVVGAGGLGAPIVQTLAHLGVGAITVVDPDVVEESNRSRIVGARPADAGDPERTPDEDGVVPAAWAEAIDGCGTPKAEVLGRVVSDIDPSIYYHGIHEEVQAPRALEQVVAADVIVTGTDTATSRRFVSEAAQQYLRPLFNAGTDIDVDDDAGLRSIATSFQVSGANRACLDCMDAINEDRIDAEGEDEDNLEYGLELVAGEQPSVITINQEPVQRLTFALHRFLTGLLADRHGFRTGTYSATSDRLVSDAEAAPDCQFCNGAFTAAGDRGVPIAKSGLYRTTPSTVETGVVTELGIDAVVEKEPAEAEDGPGRDESPSKQRGLLARIRNTVARYIPQL</sequence>
<proteinExistence type="predicted"/>
<evidence type="ECO:0000256" key="1">
    <source>
        <dbReference type="SAM" id="MobiDB-lite"/>
    </source>
</evidence>
<evidence type="ECO:0000313" key="3">
    <source>
        <dbReference type="EMBL" id="ELY75821.1"/>
    </source>
</evidence>
<evidence type="ECO:0000313" key="4">
    <source>
        <dbReference type="Proteomes" id="UP000011592"/>
    </source>
</evidence>
<dbReference type="PANTHER" id="PTHR10953">
    <property type="entry name" value="UBIQUITIN-ACTIVATING ENZYME E1"/>
    <property type="match status" value="1"/>
</dbReference>
<dbReference type="Gene3D" id="3.40.50.720">
    <property type="entry name" value="NAD(P)-binding Rossmann-like Domain"/>
    <property type="match status" value="1"/>
</dbReference>
<dbReference type="InterPro" id="IPR045886">
    <property type="entry name" value="ThiF/MoeB/HesA"/>
</dbReference>
<feature type="domain" description="THIF-type NAD/FAD binding fold" evidence="2">
    <location>
        <begin position="246"/>
        <end position="352"/>
    </location>
</feature>
<dbReference type="PATRIC" id="fig|1230459.4.peg.3730"/>
<dbReference type="GO" id="GO:0008641">
    <property type="term" value="F:ubiquitin-like modifier activating enzyme activity"/>
    <property type="evidence" value="ECO:0007669"/>
    <property type="project" value="InterPro"/>
</dbReference>
<dbReference type="EMBL" id="AOIJ01000084">
    <property type="protein sequence ID" value="ELY75821.1"/>
    <property type="molecule type" value="Genomic_DNA"/>
</dbReference>
<dbReference type="Proteomes" id="UP000011592">
    <property type="component" value="Unassembled WGS sequence"/>
</dbReference>